<keyword evidence="3 6" id="KW-0812">Transmembrane</keyword>
<accession>A0AAP5MBK4</accession>
<gene>
    <name evidence="7" type="ORF">G7B40_020815</name>
</gene>
<dbReference type="RefSeq" id="WP_310834041.1">
    <property type="nucleotide sequence ID" value="NZ_JAALHA020000010.1"/>
</dbReference>
<dbReference type="AlphaFoldDB" id="A0AAP5MBK4"/>
<feature type="transmembrane region" description="Helical" evidence="6">
    <location>
        <begin position="20"/>
        <end position="50"/>
    </location>
</feature>
<dbReference type="EMBL" id="JAALHA020000010">
    <property type="protein sequence ID" value="MDR9896989.1"/>
    <property type="molecule type" value="Genomic_DNA"/>
</dbReference>
<evidence type="ECO:0000313" key="7">
    <source>
        <dbReference type="EMBL" id="MDR9896989.1"/>
    </source>
</evidence>
<dbReference type="Pfam" id="PF01594">
    <property type="entry name" value="AI-2E_transport"/>
    <property type="match status" value="1"/>
</dbReference>
<dbReference type="GO" id="GO:0055085">
    <property type="term" value="P:transmembrane transport"/>
    <property type="evidence" value="ECO:0007669"/>
    <property type="project" value="TreeGrafter"/>
</dbReference>
<dbReference type="PANTHER" id="PTHR21716:SF62">
    <property type="entry name" value="TRANSPORT PROTEIN YDBI-RELATED"/>
    <property type="match status" value="1"/>
</dbReference>
<comment type="caution">
    <text evidence="7">The sequence shown here is derived from an EMBL/GenBank/DDBJ whole genome shotgun (WGS) entry which is preliminary data.</text>
</comment>
<dbReference type="PANTHER" id="PTHR21716">
    <property type="entry name" value="TRANSMEMBRANE PROTEIN"/>
    <property type="match status" value="1"/>
</dbReference>
<evidence type="ECO:0000256" key="3">
    <source>
        <dbReference type="ARBA" id="ARBA00022692"/>
    </source>
</evidence>
<keyword evidence="8" id="KW-1185">Reference proteome</keyword>
<name>A0AAP5MBK4_9CYAN</name>
<organism evidence="7 8">
    <name type="scientific">Aetokthonos hydrillicola Thurmond2011</name>
    <dbReference type="NCBI Taxonomy" id="2712845"/>
    <lineage>
        <taxon>Bacteria</taxon>
        <taxon>Bacillati</taxon>
        <taxon>Cyanobacteriota</taxon>
        <taxon>Cyanophyceae</taxon>
        <taxon>Nostocales</taxon>
        <taxon>Hapalosiphonaceae</taxon>
        <taxon>Aetokthonos</taxon>
    </lineage>
</organism>
<protein>
    <submittedName>
        <fullName evidence="7">AI-2E family transporter</fullName>
    </submittedName>
</protein>
<evidence type="ECO:0000313" key="8">
    <source>
        <dbReference type="Proteomes" id="UP000667802"/>
    </source>
</evidence>
<keyword evidence="4 6" id="KW-1133">Transmembrane helix</keyword>
<dbReference type="Proteomes" id="UP000667802">
    <property type="component" value="Unassembled WGS sequence"/>
</dbReference>
<comment type="similarity">
    <text evidence="2">Belongs to the autoinducer-2 exporter (AI-2E) (TC 2.A.86) family.</text>
</comment>
<evidence type="ECO:0000256" key="1">
    <source>
        <dbReference type="ARBA" id="ARBA00004141"/>
    </source>
</evidence>
<dbReference type="InterPro" id="IPR002549">
    <property type="entry name" value="AI-2E-like"/>
</dbReference>
<feature type="transmembrane region" description="Helical" evidence="6">
    <location>
        <begin position="271"/>
        <end position="290"/>
    </location>
</feature>
<evidence type="ECO:0000256" key="2">
    <source>
        <dbReference type="ARBA" id="ARBA00009773"/>
    </source>
</evidence>
<feature type="transmembrane region" description="Helical" evidence="6">
    <location>
        <begin position="302"/>
        <end position="335"/>
    </location>
</feature>
<proteinExistence type="inferred from homology"/>
<feature type="transmembrane region" description="Helical" evidence="6">
    <location>
        <begin position="244"/>
        <end position="264"/>
    </location>
</feature>
<evidence type="ECO:0000256" key="4">
    <source>
        <dbReference type="ARBA" id="ARBA00022989"/>
    </source>
</evidence>
<sequence>MSDNRNKNSLSDRLTQGAPLTFWLVVIAYILYRLVLVLQIVAVAALLALVMQMSLEWLQRIVKVRWIAVLIMLGLVVGFGAFIGLVLIPNFIVETQVLLQQLPNYVDYLRNFVASIHNKWSFVPNFTLGLDQLRNYLGRVLTSFPLVLSNTFNQTAQAIGTVILAIYMATNPNSVLEGILRFIPRRYHDQFLRLLPAIRVRLQGWILGLGIAMVFVGVGAGVGLYFIGIPLFISFGFFAGILEIIPYFGSIIGTLVPALIALTIPHGQTKVLLVLALFLVLNQVDAHIIQPLIVGKQVDLNPIIVIIAFLVMGELFGLVGVLLAVPAAAIFVTLIDEFNPERSPEKPLSKPDH</sequence>
<evidence type="ECO:0000256" key="5">
    <source>
        <dbReference type="ARBA" id="ARBA00023136"/>
    </source>
</evidence>
<keyword evidence="5 6" id="KW-0472">Membrane</keyword>
<comment type="subcellular location">
    <subcellularLocation>
        <location evidence="1">Membrane</location>
        <topology evidence="1">Multi-pass membrane protein</topology>
    </subcellularLocation>
</comment>
<dbReference type="GO" id="GO:0016020">
    <property type="term" value="C:membrane"/>
    <property type="evidence" value="ECO:0007669"/>
    <property type="project" value="UniProtKB-SubCell"/>
</dbReference>
<feature type="transmembrane region" description="Helical" evidence="6">
    <location>
        <begin position="205"/>
        <end position="238"/>
    </location>
</feature>
<reference evidence="8" key="1">
    <citation type="journal article" date="2021" name="Science">
        <title>Hunting the eagle killer: A cyanobacterial neurotoxin causes vacuolar myelinopathy.</title>
        <authorList>
            <person name="Breinlinger S."/>
            <person name="Phillips T.J."/>
            <person name="Haram B.N."/>
            <person name="Mares J."/>
            <person name="Martinez Yerena J.A."/>
            <person name="Hrouzek P."/>
            <person name="Sobotka R."/>
            <person name="Henderson W.M."/>
            <person name="Schmieder P."/>
            <person name="Williams S.M."/>
            <person name="Lauderdale J.D."/>
            <person name="Wilde H.D."/>
            <person name="Gerrin W."/>
            <person name="Kust A."/>
            <person name="Washington J.W."/>
            <person name="Wagner C."/>
            <person name="Geier B."/>
            <person name="Liebeke M."/>
            <person name="Enke H."/>
            <person name="Niedermeyer T.H.J."/>
            <person name="Wilde S.B."/>
        </authorList>
    </citation>
    <scope>NUCLEOTIDE SEQUENCE [LARGE SCALE GENOMIC DNA]</scope>
    <source>
        <strain evidence="8">Thurmond2011</strain>
    </source>
</reference>
<feature type="transmembrane region" description="Helical" evidence="6">
    <location>
        <begin position="62"/>
        <end position="88"/>
    </location>
</feature>
<evidence type="ECO:0000256" key="6">
    <source>
        <dbReference type="SAM" id="Phobius"/>
    </source>
</evidence>